<reference evidence="4" key="1">
    <citation type="submission" date="2016-08" db="EMBL/GenBank/DDBJ databases">
        <authorList>
            <person name="Varghese N."/>
            <person name="Submissions Spin"/>
        </authorList>
    </citation>
    <scope>NUCLEOTIDE SEQUENCE [LARGE SCALE GENOMIC DNA]</scope>
    <source>
        <strain evidence="4">REICA_142</strain>
    </source>
</reference>
<comment type="pathway">
    <text evidence="2">Carbohydrate degradation; D-allose degradation.</text>
</comment>
<feature type="binding site" evidence="2">
    <location>
        <begin position="143"/>
        <end position="150"/>
    </location>
    <ligand>
        <name>ATP</name>
        <dbReference type="ChEBI" id="CHEBI:30616"/>
    </ligand>
</feature>
<comment type="function">
    <text evidence="2">Catalyzes the phosphorylation of D-allose to D-allose 6-phosphate.</text>
</comment>
<dbReference type="HAMAP" id="MF_00988">
    <property type="entry name" value="Allose_kinase"/>
    <property type="match status" value="1"/>
</dbReference>
<name>A0A1C4EVK1_9ENTR</name>
<dbReference type="RefSeq" id="WP_090136689.1">
    <property type="nucleotide sequence ID" value="NZ_FMBC01000027.1"/>
</dbReference>
<dbReference type="GO" id="GO:0019316">
    <property type="term" value="P:D-allose catabolic process"/>
    <property type="evidence" value="ECO:0007669"/>
    <property type="project" value="UniProtKB-UniRule"/>
</dbReference>
<dbReference type="InterPro" id="IPR043129">
    <property type="entry name" value="ATPase_NBD"/>
</dbReference>
<keyword evidence="2" id="KW-0808">Transferase</keyword>
<comment type="catalytic activity">
    <reaction evidence="2">
        <text>D-allose + ATP = D-allose 6-phosphate + ADP + H(+)</text>
        <dbReference type="Rhea" id="RHEA:14805"/>
        <dbReference type="ChEBI" id="CHEBI:15378"/>
        <dbReference type="ChEBI" id="CHEBI:30616"/>
        <dbReference type="ChEBI" id="CHEBI:40822"/>
        <dbReference type="ChEBI" id="CHEBI:58328"/>
        <dbReference type="ChEBI" id="CHEBI:456216"/>
        <dbReference type="EC" id="2.7.1.55"/>
    </reaction>
</comment>
<dbReference type="Proteomes" id="UP000198515">
    <property type="component" value="Unassembled WGS sequence"/>
</dbReference>
<evidence type="ECO:0000313" key="3">
    <source>
        <dbReference type="EMBL" id="SCC47657.1"/>
    </source>
</evidence>
<dbReference type="EC" id="2.7.1.55" evidence="2"/>
<dbReference type="PROSITE" id="PS01125">
    <property type="entry name" value="ROK"/>
    <property type="match status" value="1"/>
</dbReference>
<dbReference type="PANTHER" id="PTHR18964">
    <property type="entry name" value="ROK (REPRESSOR, ORF, KINASE) FAMILY"/>
    <property type="match status" value="1"/>
</dbReference>
<dbReference type="AlphaFoldDB" id="A0A1C4EVK1"/>
<dbReference type="UniPathway" id="UPA00361"/>
<accession>A0A1C4EVK1</accession>
<proteinExistence type="inferred from homology"/>
<protein>
    <recommendedName>
        <fullName evidence="2">D-allose kinase</fullName>
        <shortName evidence="2">Allokinase</shortName>
        <ecNumber evidence="2">2.7.1.55</ecNumber>
    </recommendedName>
</protein>
<dbReference type="NCBIfam" id="NF007251">
    <property type="entry name" value="PRK09698.1"/>
    <property type="match status" value="1"/>
</dbReference>
<organism evidence="3 4">
    <name type="scientific">Kosakonia oryziphila</name>
    <dbReference type="NCBI Taxonomy" id="1005667"/>
    <lineage>
        <taxon>Bacteria</taxon>
        <taxon>Pseudomonadati</taxon>
        <taxon>Pseudomonadota</taxon>
        <taxon>Gammaproteobacteria</taxon>
        <taxon>Enterobacterales</taxon>
        <taxon>Enterobacteriaceae</taxon>
        <taxon>Kosakonia</taxon>
    </lineage>
</organism>
<dbReference type="InterPro" id="IPR049874">
    <property type="entry name" value="ROK_cs"/>
</dbReference>
<dbReference type="InterPro" id="IPR030883">
    <property type="entry name" value="AlsK"/>
</dbReference>
<dbReference type="Gene3D" id="3.30.420.40">
    <property type="match status" value="2"/>
</dbReference>
<comment type="similarity">
    <text evidence="2">Belongs to the ROK (NagC/XylR) family.</text>
</comment>
<keyword evidence="2" id="KW-0067">ATP-binding</keyword>
<sequence length="315" mass="33740">MHEPHNQLVAGVDMGATHIRFCLQTAAGEVLHCEKQRTAEVIAHGVVNGITALIQAQLDARNARCYGLVMGFPALVGKDKRTIISTPNLPLAPGELSGLARQLENTLGCPVEFSRDVNLQLSFDVQEHNLTQQQVLAAYLGTGMGFAIWLNGAPWTGAHGVAGELGHIPQGDRQLRCGCGNAGCLETVCSGLALRRWYEQQPRDYDLGDLFIHAAQEPFVVDLLDHAARAIATSINLFDPDAVILGGGVMDMPAFPREALIAAIRTWLRKPLPWEAVRFLAASSSAFNGAQGAATLARSRFTPQSVAAPAQALHG</sequence>
<evidence type="ECO:0000256" key="2">
    <source>
        <dbReference type="HAMAP-Rule" id="MF_00988"/>
    </source>
</evidence>
<dbReference type="Pfam" id="PF00480">
    <property type="entry name" value="ROK"/>
    <property type="match status" value="1"/>
</dbReference>
<keyword evidence="2" id="KW-0547">Nucleotide-binding</keyword>
<keyword evidence="4" id="KW-1185">Reference proteome</keyword>
<keyword evidence="1 2" id="KW-0119">Carbohydrate metabolism</keyword>
<dbReference type="GO" id="GO:0005524">
    <property type="term" value="F:ATP binding"/>
    <property type="evidence" value="ECO:0007669"/>
    <property type="project" value="UniProtKB-UniRule"/>
</dbReference>
<dbReference type="GO" id="GO:0008787">
    <property type="term" value="F:D-allose kinase activity"/>
    <property type="evidence" value="ECO:0007669"/>
    <property type="project" value="UniProtKB-UniRule"/>
</dbReference>
<keyword evidence="2 3" id="KW-0418">Kinase</keyword>
<dbReference type="CDD" id="cd24070">
    <property type="entry name" value="ASKHA_NBD_ROK_AlsK"/>
    <property type="match status" value="1"/>
</dbReference>
<gene>
    <name evidence="2" type="primary">alsK</name>
    <name evidence="3" type="ORF">GA0061070_102739</name>
</gene>
<dbReference type="SUPFAM" id="SSF53067">
    <property type="entry name" value="Actin-like ATPase domain"/>
    <property type="match status" value="1"/>
</dbReference>
<dbReference type="OrthoDB" id="9810372at2"/>
<dbReference type="InterPro" id="IPR000600">
    <property type="entry name" value="ROK"/>
</dbReference>
<evidence type="ECO:0000313" key="4">
    <source>
        <dbReference type="Proteomes" id="UP000198515"/>
    </source>
</evidence>
<dbReference type="EMBL" id="FMBC01000027">
    <property type="protein sequence ID" value="SCC47657.1"/>
    <property type="molecule type" value="Genomic_DNA"/>
</dbReference>
<evidence type="ECO:0000256" key="1">
    <source>
        <dbReference type="ARBA" id="ARBA00023277"/>
    </source>
</evidence>
<dbReference type="PANTHER" id="PTHR18964:SF174">
    <property type="entry name" value="D-ALLOSE KINASE-RELATED"/>
    <property type="match status" value="1"/>
</dbReference>